<feature type="transmembrane region" description="Helical" evidence="2">
    <location>
        <begin position="66"/>
        <end position="89"/>
    </location>
</feature>
<evidence type="ECO:0000256" key="1">
    <source>
        <dbReference type="SAM" id="MobiDB-lite"/>
    </source>
</evidence>
<reference evidence="3 4" key="1">
    <citation type="submission" date="2018-11" db="EMBL/GenBank/DDBJ databases">
        <title>Whole genome sequence of Streptomyces chrestomyceticus NBRC 13444(T).</title>
        <authorList>
            <person name="Komaki H."/>
            <person name="Tamura T."/>
        </authorList>
    </citation>
    <scope>NUCLEOTIDE SEQUENCE [LARGE SCALE GENOMIC DNA]</scope>
    <source>
        <strain evidence="3 4">NBRC 13444</strain>
    </source>
</reference>
<sequence length="339" mass="34334">MRGQGVGHDMGRRRARARGAGGFGALLCLLLALSSAGWITRDLIVAQHPLDVWWLWAGVPSRPESAAVWATTLLEPVLGIGCLVAAVAVLRRSPSAPCALGAVAGVTLLFRAPPLWNLGADGLPGAGAGARGWALITAGVALVVSVLLLIAASAGRSGAGRREDRLRRAPAAVAALLLAGSALTLAAWQVYSIRELGWSTYWGSVVGDGDAHRALLQPPGNWTLLSLALLSLVSAVGAARGAPSVRPLGLLTAALLLAHGAAALAAEQRAGLISHFRALAPRTQLDVATAAFAALTGLVALLALARPVAGAAAPRGPVGGQLPPGYAPPPPPADLPPNW</sequence>
<keyword evidence="2" id="KW-1133">Transmembrane helix</keyword>
<feature type="transmembrane region" description="Helical" evidence="2">
    <location>
        <begin position="171"/>
        <end position="191"/>
    </location>
</feature>
<gene>
    <name evidence="3" type="ORF">OEIGOIKO_02852</name>
</gene>
<organism evidence="3 4">
    <name type="scientific">Streptomyces chrestomyceticus JCM 4735</name>
    <dbReference type="NCBI Taxonomy" id="1306181"/>
    <lineage>
        <taxon>Bacteria</taxon>
        <taxon>Bacillati</taxon>
        <taxon>Actinomycetota</taxon>
        <taxon>Actinomycetes</taxon>
        <taxon>Kitasatosporales</taxon>
        <taxon>Streptomycetaceae</taxon>
        <taxon>Streptomyces</taxon>
    </lineage>
</organism>
<feature type="transmembrane region" description="Helical" evidence="2">
    <location>
        <begin position="248"/>
        <end position="267"/>
    </location>
</feature>
<dbReference type="AlphaFoldDB" id="A0A7U9Q099"/>
<feature type="region of interest" description="Disordered" evidence="1">
    <location>
        <begin position="316"/>
        <end position="339"/>
    </location>
</feature>
<dbReference type="EMBL" id="BHZC01000001">
    <property type="protein sequence ID" value="GCD35109.1"/>
    <property type="molecule type" value="Genomic_DNA"/>
</dbReference>
<dbReference type="Proteomes" id="UP000287830">
    <property type="component" value="Unassembled WGS sequence"/>
</dbReference>
<feature type="transmembrane region" description="Helical" evidence="2">
    <location>
        <begin position="96"/>
        <end position="112"/>
    </location>
</feature>
<feature type="compositionally biased region" description="Pro residues" evidence="1">
    <location>
        <begin position="325"/>
        <end position="339"/>
    </location>
</feature>
<keyword evidence="2" id="KW-0472">Membrane</keyword>
<proteinExistence type="predicted"/>
<name>A0A7U9Q099_9ACTN</name>
<feature type="transmembrane region" description="Helical" evidence="2">
    <location>
        <begin position="132"/>
        <end position="151"/>
    </location>
</feature>
<evidence type="ECO:0000313" key="3">
    <source>
        <dbReference type="EMBL" id="GCD35109.1"/>
    </source>
</evidence>
<evidence type="ECO:0000256" key="2">
    <source>
        <dbReference type="SAM" id="Phobius"/>
    </source>
</evidence>
<accession>A0A7U9Q099</accession>
<protein>
    <submittedName>
        <fullName evidence="3">Uncharacterized protein</fullName>
    </submittedName>
</protein>
<evidence type="ECO:0000313" key="4">
    <source>
        <dbReference type="Proteomes" id="UP000287830"/>
    </source>
</evidence>
<keyword evidence="2" id="KW-0812">Transmembrane</keyword>
<comment type="caution">
    <text evidence="3">The sequence shown here is derived from an EMBL/GenBank/DDBJ whole genome shotgun (WGS) entry which is preliminary data.</text>
</comment>
<feature type="transmembrane region" description="Helical" evidence="2">
    <location>
        <begin position="287"/>
        <end position="305"/>
    </location>
</feature>